<name>A0ABZ0IZ78_9BACT</name>
<protein>
    <submittedName>
        <fullName evidence="1">Uncharacterized protein</fullName>
    </submittedName>
</protein>
<accession>A0ABZ0IZ78</accession>
<organism evidence="1 2">
    <name type="scientific">Imperialibacter roseus</name>
    <dbReference type="NCBI Taxonomy" id="1324217"/>
    <lineage>
        <taxon>Bacteria</taxon>
        <taxon>Pseudomonadati</taxon>
        <taxon>Bacteroidota</taxon>
        <taxon>Cytophagia</taxon>
        <taxon>Cytophagales</taxon>
        <taxon>Flammeovirgaceae</taxon>
        <taxon>Imperialibacter</taxon>
    </lineage>
</organism>
<dbReference type="RefSeq" id="WP_317491618.1">
    <property type="nucleotide sequence ID" value="NZ_CP136051.1"/>
</dbReference>
<sequence>MCLVSDEMKKPWLFLALFAGYSNHSMKAQTSTLLLDYNGKNYTLAKANGKYELTGDDGRIAGGYNLVLPALQPEFSFIVKNGLIGLFDNVAQKEVIFARDYPALELYPLNESEYCLYFLTNTGYGLQMKESFVLTRNADNTITINSPATEDPSVPEIGFYRNGIEKIDDTHYTHHFSHVSWGKDYGPQWGEHEVKFKLEHGIQKSGVFSTTENKFVVPNSFAEIEVPRFDIENPLSAQYIRVAQVTGTDDLEGDWSLSGDELKDPVERFRYGFYSPSYNLVIYPQPAQLYPIINGGFYKTRGSDNEPLELYQADGQELLTVENFTYNVTTIIQASEKVYVGTMGDQMNMEEMQVYHYFVYNKDGKLEKEVDFRFHDRLRNSLVLAAVCKSPESYDLSYGVFDLENAVFAVPPKYEQITIWYFEDGIMDCPTGGCHFYFTCSTESGTVFLDQAFNEFEPTFPVKANFYSLAEENNDEPWGEFAPYELTLADKEDSQVATFANSKLSVKWKVTGPLPASEKNYFGIVADKHKQLNIIAVYADPSDSPLFGLAYDNESSFILPPVFSRLSFDEKKLKLELELKGEKGSILLERYFYDE</sequence>
<dbReference type="Proteomes" id="UP001302349">
    <property type="component" value="Chromosome"/>
</dbReference>
<evidence type="ECO:0000313" key="1">
    <source>
        <dbReference type="EMBL" id="WOK08991.1"/>
    </source>
</evidence>
<reference evidence="1 2" key="1">
    <citation type="journal article" date="2023" name="Microbiol. Resour. Announc.">
        <title>Complete Genome Sequence of Imperialibacter roseus strain P4T.</title>
        <authorList>
            <person name="Tizabi D.R."/>
            <person name="Bachvaroff T."/>
            <person name="Hill R.T."/>
        </authorList>
    </citation>
    <scope>NUCLEOTIDE SEQUENCE [LARGE SCALE GENOMIC DNA]</scope>
    <source>
        <strain evidence="1 2">P4T</strain>
    </source>
</reference>
<gene>
    <name evidence="1" type="ORF">RT717_10130</name>
</gene>
<dbReference type="EMBL" id="CP136051">
    <property type="protein sequence ID" value="WOK08991.1"/>
    <property type="molecule type" value="Genomic_DNA"/>
</dbReference>
<keyword evidence="2" id="KW-1185">Reference proteome</keyword>
<proteinExistence type="predicted"/>
<evidence type="ECO:0000313" key="2">
    <source>
        <dbReference type="Proteomes" id="UP001302349"/>
    </source>
</evidence>